<accession>A0ABW3XLJ0</accession>
<evidence type="ECO:0000313" key="3">
    <source>
        <dbReference type="Proteomes" id="UP001597058"/>
    </source>
</evidence>
<name>A0ABW3XLJ0_9ACTN</name>
<comment type="caution">
    <text evidence="2">The sequence shown here is derived from an EMBL/GenBank/DDBJ whole genome shotgun (WGS) entry which is preliminary data.</text>
</comment>
<organism evidence="2 3">
    <name type="scientific">Streptomyces kaempferi</name>
    <dbReference type="NCBI Taxonomy" id="333725"/>
    <lineage>
        <taxon>Bacteria</taxon>
        <taxon>Bacillati</taxon>
        <taxon>Actinomycetota</taxon>
        <taxon>Actinomycetes</taxon>
        <taxon>Kitasatosporales</taxon>
        <taxon>Streptomycetaceae</taxon>
        <taxon>Streptomyces</taxon>
    </lineage>
</organism>
<keyword evidence="3" id="KW-1185">Reference proteome</keyword>
<dbReference type="EMBL" id="JBHTMM010000033">
    <property type="protein sequence ID" value="MFD1309088.1"/>
    <property type="molecule type" value="Genomic_DNA"/>
</dbReference>
<gene>
    <name evidence="2" type="ORF">ACFQ5X_24925</name>
</gene>
<evidence type="ECO:0000256" key="1">
    <source>
        <dbReference type="SAM" id="Coils"/>
    </source>
</evidence>
<feature type="coiled-coil region" evidence="1">
    <location>
        <begin position="10"/>
        <end position="51"/>
    </location>
</feature>
<dbReference type="Proteomes" id="UP001597058">
    <property type="component" value="Unassembled WGS sequence"/>
</dbReference>
<dbReference type="RefSeq" id="WP_381328787.1">
    <property type="nucleotide sequence ID" value="NZ_JBHTMM010000033.1"/>
</dbReference>
<protein>
    <submittedName>
        <fullName evidence="2">Uncharacterized protein</fullName>
    </submittedName>
</protein>
<reference evidence="3" key="1">
    <citation type="journal article" date="2019" name="Int. J. Syst. Evol. Microbiol.">
        <title>The Global Catalogue of Microorganisms (GCM) 10K type strain sequencing project: providing services to taxonomists for standard genome sequencing and annotation.</title>
        <authorList>
            <consortium name="The Broad Institute Genomics Platform"/>
            <consortium name="The Broad Institute Genome Sequencing Center for Infectious Disease"/>
            <person name="Wu L."/>
            <person name="Ma J."/>
        </authorList>
    </citation>
    <scope>NUCLEOTIDE SEQUENCE [LARGE SCALE GENOMIC DNA]</scope>
    <source>
        <strain evidence="3">CGMCC 4.7020</strain>
    </source>
</reference>
<proteinExistence type="predicted"/>
<evidence type="ECO:0000313" key="2">
    <source>
        <dbReference type="EMBL" id="MFD1309088.1"/>
    </source>
</evidence>
<keyword evidence="1" id="KW-0175">Coiled coil</keyword>
<sequence length="161" mass="18164">MPVEEMPRDIKSLRAQLRLAQQHAHRADAERAEMEAQLHTAKADIARARASAARTHAEAVTTQAALAQVRRLCDLTIAASHRVQAIEQAQDTLAVIDDVTEGQPLPGDAAWHSVWLHGNWRYLTKQMSTPEREHAADAVQRYSSHLEPDEPEIDGLRWWRD</sequence>